<dbReference type="Proteomes" id="UP001304683">
    <property type="component" value="Chromosome"/>
</dbReference>
<evidence type="ECO:0000256" key="1">
    <source>
        <dbReference type="ARBA" id="ARBA00004651"/>
    </source>
</evidence>
<dbReference type="Gene3D" id="1.20.1250.20">
    <property type="entry name" value="MFS general substrate transporter like domains"/>
    <property type="match status" value="2"/>
</dbReference>
<feature type="transmembrane region" description="Helical" evidence="7">
    <location>
        <begin position="109"/>
        <end position="131"/>
    </location>
</feature>
<dbReference type="InterPro" id="IPR020846">
    <property type="entry name" value="MFS_dom"/>
</dbReference>
<dbReference type="SUPFAM" id="SSF103473">
    <property type="entry name" value="MFS general substrate transporter"/>
    <property type="match status" value="1"/>
</dbReference>
<keyword evidence="2" id="KW-0813">Transport</keyword>
<feature type="transmembrane region" description="Helical" evidence="7">
    <location>
        <begin position="477"/>
        <end position="494"/>
    </location>
</feature>
<keyword evidence="4 7" id="KW-1133">Transmembrane helix</keyword>
<name>A0ABZ0QQ81_9FIRM</name>
<evidence type="ECO:0000259" key="8">
    <source>
        <dbReference type="PROSITE" id="PS50850"/>
    </source>
</evidence>
<feature type="transmembrane region" description="Helical" evidence="7">
    <location>
        <begin position="454"/>
        <end position="471"/>
    </location>
</feature>
<feature type="domain" description="Major facilitator superfamily (MFS) profile" evidence="8">
    <location>
        <begin position="1"/>
        <end position="196"/>
    </location>
</feature>
<evidence type="ECO:0000313" key="10">
    <source>
        <dbReference type="Proteomes" id="UP001304683"/>
    </source>
</evidence>
<feature type="transmembrane region" description="Helical" evidence="7">
    <location>
        <begin position="389"/>
        <end position="409"/>
    </location>
</feature>
<accession>A0ABZ0QQ81</accession>
<feature type="compositionally biased region" description="Pro residues" evidence="6">
    <location>
        <begin position="240"/>
        <end position="251"/>
    </location>
</feature>
<reference evidence="9 10" key="1">
    <citation type="submission" date="2023-08" db="EMBL/GenBank/DDBJ databases">
        <title>Genome sequence of Thermaerobacter compostii strain Ins1, a spore-forming filamentous bacterium isolated from a deep geothermal reservoir.</title>
        <authorList>
            <person name="Bregnard D."/>
            <person name="Gonzalez D."/>
            <person name="Junier P."/>
        </authorList>
    </citation>
    <scope>NUCLEOTIDE SEQUENCE [LARGE SCALE GENOMIC DNA]</scope>
    <source>
        <strain evidence="9 10">Ins1</strain>
    </source>
</reference>
<feature type="transmembrane region" description="Helical" evidence="7">
    <location>
        <begin position="174"/>
        <end position="192"/>
    </location>
</feature>
<keyword evidence="3 7" id="KW-0812">Transmembrane</keyword>
<evidence type="ECO:0000256" key="4">
    <source>
        <dbReference type="ARBA" id="ARBA00022989"/>
    </source>
</evidence>
<dbReference type="InterPro" id="IPR011701">
    <property type="entry name" value="MFS"/>
</dbReference>
<evidence type="ECO:0000256" key="6">
    <source>
        <dbReference type="SAM" id="MobiDB-lite"/>
    </source>
</evidence>
<feature type="transmembrane region" description="Helical" evidence="7">
    <location>
        <begin position="143"/>
        <end position="162"/>
    </location>
</feature>
<keyword evidence="10" id="KW-1185">Reference proteome</keyword>
<feature type="compositionally biased region" description="Basic and acidic residues" evidence="6">
    <location>
        <begin position="353"/>
        <end position="368"/>
    </location>
</feature>
<feature type="transmembrane region" description="Helical" evidence="7">
    <location>
        <begin position="538"/>
        <end position="558"/>
    </location>
</feature>
<gene>
    <name evidence="9" type="ORF">Q5761_03050</name>
</gene>
<dbReference type="RefSeq" id="WP_318751153.1">
    <property type="nucleotide sequence ID" value="NZ_CP132508.1"/>
</dbReference>
<protein>
    <submittedName>
        <fullName evidence="9">MFS transporter</fullName>
    </submittedName>
</protein>
<feature type="transmembrane region" description="Helical" evidence="7">
    <location>
        <begin position="44"/>
        <end position="64"/>
    </location>
</feature>
<dbReference type="PANTHER" id="PTHR23528:SF1">
    <property type="entry name" value="MAJOR FACILITATOR SUPERFAMILY (MFS) PROFILE DOMAIN-CONTAINING PROTEIN"/>
    <property type="match status" value="1"/>
</dbReference>
<dbReference type="EMBL" id="CP132508">
    <property type="protein sequence ID" value="WPD19662.1"/>
    <property type="molecule type" value="Genomic_DNA"/>
</dbReference>
<evidence type="ECO:0000313" key="9">
    <source>
        <dbReference type="EMBL" id="WPD19662.1"/>
    </source>
</evidence>
<feature type="region of interest" description="Disordered" evidence="6">
    <location>
        <begin position="206"/>
        <end position="368"/>
    </location>
</feature>
<feature type="transmembrane region" description="Helical" evidence="7">
    <location>
        <begin position="85"/>
        <end position="103"/>
    </location>
</feature>
<evidence type="ECO:0000256" key="3">
    <source>
        <dbReference type="ARBA" id="ARBA00022692"/>
    </source>
</evidence>
<feature type="compositionally biased region" description="Low complexity" evidence="6">
    <location>
        <begin position="252"/>
        <end position="263"/>
    </location>
</feature>
<keyword evidence="5 7" id="KW-0472">Membrane</keyword>
<organism evidence="9 10">
    <name type="scientific">Thermaerobacter composti</name>
    <dbReference type="NCBI Taxonomy" id="554949"/>
    <lineage>
        <taxon>Bacteria</taxon>
        <taxon>Bacillati</taxon>
        <taxon>Bacillota</taxon>
        <taxon>Clostridia</taxon>
        <taxon>Eubacteriales</taxon>
        <taxon>Clostridiales Family XVII. Incertae Sedis</taxon>
        <taxon>Thermaerobacter</taxon>
    </lineage>
</organism>
<sequence length="573" mass="58973">MSSATAARWAGWWRVAVLGSGYLGTQVVWTLYNAYLPNFYGAYVASNALIGLVMTLDNIAALTVQPYFGALSDRVQTPLGRRMPFLLIGVPLTALGLVLLPRAQGLLPLLLATLLMNVGISIYSSPAVALMPDVTPPALRARANGIIMVMGGLGALLAIFVLSPSFDRSRVLPFDQAALLVLASLLAVALALPERRLARYAVGEGTRPADEYGSMTAGTDGTAPGGPEPASPRPSDEPAPAGPAPAAPGRPAPAAQTPRAPDTPARPVPEPGDPRTPAQAAPGPGDPRTPAHAAPGPGGPHIPAQAAPEPREPDAPAVDASGRTATEGGTRTVPEPAPSDAIAGAAWQPAADEPARAAREGTEAEEPTERGHLLVALAHVLVDRDRRPFWLLLAALAWVAAVNGAQNMFTRYGTEHLGLTQVQATFMLGYFAAPFILFSIPAGIVGDRIGRLRAIRIGAAGIVLAFLALAFEPPAAVAPVLFAVAGLCWALLMTNSYPILINLAPVGTAGTYTGLWNLVIGLAGVLSPPVYGAAVDRLGWAAFFPVGVAFLAVGWWAANRMGAAGAGGGSALP</sequence>
<feature type="transmembrane region" description="Helical" evidence="7">
    <location>
        <begin position="421"/>
        <end position="442"/>
    </location>
</feature>
<dbReference type="InterPro" id="IPR036259">
    <property type="entry name" value="MFS_trans_sf"/>
</dbReference>
<evidence type="ECO:0000256" key="7">
    <source>
        <dbReference type="SAM" id="Phobius"/>
    </source>
</evidence>
<evidence type="ECO:0000256" key="2">
    <source>
        <dbReference type="ARBA" id="ARBA00022448"/>
    </source>
</evidence>
<dbReference type="PANTHER" id="PTHR23528">
    <property type="match status" value="1"/>
</dbReference>
<dbReference type="Pfam" id="PF07690">
    <property type="entry name" value="MFS_1"/>
    <property type="match status" value="2"/>
</dbReference>
<dbReference type="PROSITE" id="PS50850">
    <property type="entry name" value="MFS"/>
    <property type="match status" value="2"/>
</dbReference>
<comment type="subcellular location">
    <subcellularLocation>
        <location evidence="1">Cell membrane</location>
        <topology evidence="1">Multi-pass membrane protein</topology>
    </subcellularLocation>
</comment>
<feature type="transmembrane region" description="Helical" evidence="7">
    <location>
        <begin position="12"/>
        <end position="32"/>
    </location>
</feature>
<feature type="transmembrane region" description="Helical" evidence="7">
    <location>
        <begin position="506"/>
        <end position="526"/>
    </location>
</feature>
<feature type="compositionally biased region" description="Low complexity" evidence="6">
    <location>
        <begin position="343"/>
        <end position="352"/>
    </location>
</feature>
<feature type="compositionally biased region" description="Low complexity" evidence="6">
    <location>
        <begin position="290"/>
        <end position="308"/>
    </location>
</feature>
<evidence type="ECO:0000256" key="5">
    <source>
        <dbReference type="ARBA" id="ARBA00023136"/>
    </source>
</evidence>
<feature type="domain" description="Major facilitator superfamily (MFS) profile" evidence="8">
    <location>
        <begin position="371"/>
        <end position="573"/>
    </location>
</feature>
<proteinExistence type="predicted"/>